<name>A0A2Z2K8K4_9BACL</name>
<evidence type="ECO:0000256" key="1">
    <source>
        <dbReference type="SAM" id="MobiDB-lite"/>
    </source>
</evidence>
<feature type="region of interest" description="Disordered" evidence="1">
    <location>
        <begin position="46"/>
        <end position="66"/>
    </location>
</feature>
<evidence type="ECO:0000256" key="2">
    <source>
        <dbReference type="SAM" id="Phobius"/>
    </source>
</evidence>
<keyword evidence="2" id="KW-0812">Transmembrane</keyword>
<dbReference type="Pfam" id="PF13800">
    <property type="entry name" value="Sigma_reg_N"/>
    <property type="match status" value="1"/>
</dbReference>
<feature type="region of interest" description="Disordered" evidence="1">
    <location>
        <begin position="1"/>
        <end position="25"/>
    </location>
</feature>
<dbReference type="EMBL" id="CP021780">
    <property type="protein sequence ID" value="ASA19625.1"/>
    <property type="molecule type" value="Genomic_DNA"/>
</dbReference>
<dbReference type="RefSeq" id="WP_087913650.1">
    <property type="nucleotide sequence ID" value="NZ_CP021780.1"/>
</dbReference>
<keyword evidence="2" id="KW-0472">Membrane</keyword>
<feature type="domain" description="Sigma factor regulator C-terminal" evidence="3">
    <location>
        <begin position="213"/>
        <end position="385"/>
    </location>
</feature>
<dbReference type="KEGG" id="pdh:B9T62_01595"/>
<evidence type="ECO:0000313" key="5">
    <source>
        <dbReference type="EMBL" id="ASA19625.1"/>
    </source>
</evidence>
<organism evidence="5 6">
    <name type="scientific">Paenibacillus donghaensis</name>
    <dbReference type="NCBI Taxonomy" id="414771"/>
    <lineage>
        <taxon>Bacteria</taxon>
        <taxon>Bacillati</taxon>
        <taxon>Bacillota</taxon>
        <taxon>Bacilli</taxon>
        <taxon>Bacillales</taxon>
        <taxon>Paenibacillaceae</taxon>
        <taxon>Paenibacillus</taxon>
    </lineage>
</organism>
<keyword evidence="2" id="KW-1133">Transmembrane helix</keyword>
<dbReference type="AlphaFoldDB" id="A0A2Z2K8K4"/>
<dbReference type="OrthoDB" id="2730366at2"/>
<evidence type="ECO:0000313" key="6">
    <source>
        <dbReference type="Proteomes" id="UP000249890"/>
    </source>
</evidence>
<sequence>MSEEFKQKLKSYSEGTLSGQEKEEVEREMLKMEAYQEYLEQLTELDDQENSELGRQPLPTEGGLKPGREKKIIRRGKWKARFMNAWTVISAFLILAVVSSIITAVFYSTGERSETYSDVAAAALSVSRPNETVHLSTGQNTFFSMDMNGQVVRTIGDEQVTAGEMSVNMLLGWARLGQIDRLDRNAGNGSIFYYPLNKTINNQGADREEWNRLEQLPEGTVAEATLSLNRLFTVDELLKQFEHRNLQLLWFAVDSGPYVHEAVVTTPLGFPYHPQWRKVDMTVISSETEKRGWFTRTFSSVSQGPSVEEFGDGKLRGDYFMKTLYLLEEHPSITSRVAPFIRLKEAIPYLEKNGIKLYGVVVTGPVKELLKLKEEKWISNLRVGEVRLWNWRDRER</sequence>
<proteinExistence type="predicted"/>
<evidence type="ECO:0000259" key="4">
    <source>
        <dbReference type="Pfam" id="PF13800"/>
    </source>
</evidence>
<gene>
    <name evidence="5" type="ORF">B9T62_01595</name>
</gene>
<dbReference type="Pfam" id="PF13791">
    <property type="entry name" value="Sigma_reg_C"/>
    <property type="match status" value="1"/>
</dbReference>
<feature type="transmembrane region" description="Helical" evidence="2">
    <location>
        <begin position="83"/>
        <end position="107"/>
    </location>
</feature>
<dbReference type="InterPro" id="IPR029101">
    <property type="entry name" value="Sigma_reg_N"/>
</dbReference>
<protein>
    <recommendedName>
        <fullName evidence="7">Anti-sigma factor</fullName>
    </recommendedName>
</protein>
<accession>A0A2Z2K8K4</accession>
<keyword evidence="6" id="KW-1185">Reference proteome</keyword>
<feature type="domain" description="Sigma factor regulator N-terminal" evidence="4">
    <location>
        <begin position="70"/>
        <end position="160"/>
    </location>
</feature>
<reference evidence="5 6" key="1">
    <citation type="submission" date="2017-06" db="EMBL/GenBank/DDBJ databases">
        <title>Complete genome sequence of Paenibacillus donghaensis KCTC 13049T isolated from East Sea sediment, South Korea.</title>
        <authorList>
            <person name="Jung B.K."/>
            <person name="Hong S.-J."/>
            <person name="Shin J.-H."/>
        </authorList>
    </citation>
    <scope>NUCLEOTIDE SEQUENCE [LARGE SCALE GENOMIC DNA]</scope>
    <source>
        <strain evidence="5 6">KCTC 13049</strain>
    </source>
</reference>
<evidence type="ECO:0008006" key="7">
    <source>
        <dbReference type="Google" id="ProtNLM"/>
    </source>
</evidence>
<evidence type="ECO:0000259" key="3">
    <source>
        <dbReference type="Pfam" id="PF13791"/>
    </source>
</evidence>
<dbReference type="Proteomes" id="UP000249890">
    <property type="component" value="Chromosome"/>
</dbReference>
<dbReference type="InterPro" id="IPR025672">
    <property type="entry name" value="Sigma_reg_C_dom"/>
</dbReference>